<feature type="non-terminal residue" evidence="2">
    <location>
        <position position="68"/>
    </location>
</feature>
<keyword evidence="3" id="KW-1185">Reference proteome</keyword>
<reference evidence="2" key="1">
    <citation type="journal article" date="2021" name="J. Hered.">
        <title>Genome Assembly of Salicaceae Populus deltoides (Eastern Cottonwood) I-69 Based on Nanopore Sequencing and Hi-C Technologies.</title>
        <authorList>
            <person name="Bai S."/>
            <person name="Wu H."/>
            <person name="Zhang J."/>
            <person name="Pan Z."/>
            <person name="Zhao W."/>
            <person name="Li Z."/>
            <person name="Tong C."/>
        </authorList>
    </citation>
    <scope>NUCLEOTIDE SEQUENCE</scope>
    <source>
        <tissue evidence="2">Leaf</tissue>
    </source>
</reference>
<gene>
    <name evidence="2" type="ORF">H0E87_023999</name>
</gene>
<protein>
    <submittedName>
        <fullName evidence="2">Uncharacterized protein</fullName>
    </submittedName>
</protein>
<feature type="compositionally biased region" description="Basic residues" evidence="1">
    <location>
        <begin position="18"/>
        <end position="27"/>
    </location>
</feature>
<name>A0A8T2X693_POPDE</name>
<comment type="caution">
    <text evidence="2">The sequence shown here is derived from an EMBL/GenBank/DDBJ whole genome shotgun (WGS) entry which is preliminary data.</text>
</comment>
<feature type="compositionally biased region" description="Polar residues" evidence="1">
    <location>
        <begin position="57"/>
        <end position="68"/>
    </location>
</feature>
<dbReference type="EMBL" id="JACEGQ020000014">
    <property type="protein sequence ID" value="KAH8488144.1"/>
    <property type="molecule type" value="Genomic_DNA"/>
</dbReference>
<dbReference type="Proteomes" id="UP000807159">
    <property type="component" value="Chromosome 14"/>
</dbReference>
<accession>A0A8T2X693</accession>
<sequence length="68" mass="7379">SVFSVQRGGFGGPSGRCYRGRGRHRGGWRGYRGGNHGTSGSGWQQMSGSSFHHGSRESGTGWQQHSRE</sequence>
<evidence type="ECO:0000313" key="2">
    <source>
        <dbReference type="EMBL" id="KAH8488144.1"/>
    </source>
</evidence>
<feature type="compositionally biased region" description="Low complexity" evidence="1">
    <location>
        <begin position="41"/>
        <end position="50"/>
    </location>
</feature>
<feature type="region of interest" description="Disordered" evidence="1">
    <location>
        <begin position="1"/>
        <end position="68"/>
    </location>
</feature>
<proteinExistence type="predicted"/>
<feature type="compositionally biased region" description="Gly residues" evidence="1">
    <location>
        <begin position="28"/>
        <end position="40"/>
    </location>
</feature>
<evidence type="ECO:0000256" key="1">
    <source>
        <dbReference type="SAM" id="MobiDB-lite"/>
    </source>
</evidence>
<organism evidence="2 3">
    <name type="scientific">Populus deltoides</name>
    <name type="common">Eastern poplar</name>
    <name type="synonym">Eastern cottonwood</name>
    <dbReference type="NCBI Taxonomy" id="3696"/>
    <lineage>
        <taxon>Eukaryota</taxon>
        <taxon>Viridiplantae</taxon>
        <taxon>Streptophyta</taxon>
        <taxon>Embryophyta</taxon>
        <taxon>Tracheophyta</taxon>
        <taxon>Spermatophyta</taxon>
        <taxon>Magnoliopsida</taxon>
        <taxon>eudicotyledons</taxon>
        <taxon>Gunneridae</taxon>
        <taxon>Pentapetalae</taxon>
        <taxon>rosids</taxon>
        <taxon>fabids</taxon>
        <taxon>Malpighiales</taxon>
        <taxon>Salicaceae</taxon>
        <taxon>Saliceae</taxon>
        <taxon>Populus</taxon>
    </lineage>
</organism>
<feature type="non-terminal residue" evidence="2">
    <location>
        <position position="1"/>
    </location>
</feature>
<dbReference type="AlphaFoldDB" id="A0A8T2X693"/>
<evidence type="ECO:0000313" key="3">
    <source>
        <dbReference type="Proteomes" id="UP000807159"/>
    </source>
</evidence>